<dbReference type="Gene3D" id="1.10.1280.10">
    <property type="entry name" value="Di-copper center containing domain from catechol oxidase"/>
    <property type="match status" value="1"/>
</dbReference>
<evidence type="ECO:0000259" key="5">
    <source>
        <dbReference type="PROSITE" id="PS00497"/>
    </source>
</evidence>
<dbReference type="RefSeq" id="XP_041550003.1">
    <property type="nucleotide sequence ID" value="XM_041703007.1"/>
</dbReference>
<evidence type="ECO:0000313" key="7">
    <source>
        <dbReference type="EMBL" id="BCS17809.1"/>
    </source>
</evidence>
<evidence type="ECO:0000256" key="2">
    <source>
        <dbReference type="ARBA" id="ARBA00023002"/>
    </source>
</evidence>
<reference evidence="7" key="2">
    <citation type="submission" date="2021-02" db="EMBL/GenBank/DDBJ databases">
        <title>Aspergillus puulaauensis MK2 genome sequence.</title>
        <authorList>
            <person name="Futagami T."/>
            <person name="Mori K."/>
            <person name="Kadooka C."/>
            <person name="Tanaka T."/>
        </authorList>
    </citation>
    <scope>NUCLEOTIDE SEQUENCE</scope>
    <source>
        <strain evidence="7">MK2</strain>
    </source>
</reference>
<dbReference type="EMBL" id="AP024443">
    <property type="protein sequence ID" value="BCS17809.1"/>
    <property type="molecule type" value="Genomic_DNA"/>
</dbReference>
<accession>A0A7R7XAN5</accession>
<keyword evidence="3" id="KW-0186">Copper</keyword>
<evidence type="ECO:0000256" key="3">
    <source>
        <dbReference type="ARBA" id="ARBA00023008"/>
    </source>
</evidence>
<name>A0A7R7XAN5_9EURO</name>
<keyword evidence="8" id="KW-1185">Reference proteome</keyword>
<dbReference type="PROSITE" id="PS00498">
    <property type="entry name" value="TYROSINASE_2"/>
    <property type="match status" value="1"/>
</dbReference>
<dbReference type="GO" id="GO:0016491">
    <property type="term" value="F:oxidoreductase activity"/>
    <property type="evidence" value="ECO:0007669"/>
    <property type="project" value="UniProtKB-KW"/>
</dbReference>
<dbReference type="OrthoDB" id="6132182at2759"/>
<dbReference type="Pfam" id="PF00264">
    <property type="entry name" value="Tyrosinase"/>
    <property type="match status" value="1"/>
</dbReference>
<dbReference type="AlphaFoldDB" id="A0A7R7XAN5"/>
<protein>
    <recommendedName>
        <fullName evidence="5 6">Tyrosinase copper-binding domain-containing protein</fullName>
    </recommendedName>
</protein>
<dbReference type="GeneID" id="64967814"/>
<evidence type="ECO:0000259" key="6">
    <source>
        <dbReference type="PROSITE" id="PS00498"/>
    </source>
</evidence>
<dbReference type="PANTHER" id="PTHR11474:SF125">
    <property type="entry name" value="N-ACETYL-6-HYDROXYTRYPTOPHAN OXIDASE IVOB-RELATED"/>
    <property type="match status" value="1"/>
</dbReference>
<dbReference type="PROSITE" id="PS00497">
    <property type="entry name" value="TYROSINASE_1"/>
    <property type="match status" value="1"/>
</dbReference>
<evidence type="ECO:0000256" key="1">
    <source>
        <dbReference type="ARBA" id="ARBA00022723"/>
    </source>
</evidence>
<dbReference type="InterPro" id="IPR050316">
    <property type="entry name" value="Tyrosinase/Hemocyanin"/>
</dbReference>
<sequence>MMLRSDLVATVVTLLLLFAQANANQALMKKLVHEYQNNTKSLLPSQGPCTPDNLVVRKECRSTLNTETRLSYINAVKCLAKRPSVIDPKLAPGARTRYDDFQATHILHTPTIHATGLFFAWHRHFVHLYEKALREECGYTGYQPYWEWSHWANKPPSANPLYDGSDTSISGNGRYIPGRNGTVQLFPIPNPTPDKAIYTPPGTGGGYIHDGPFANWSLHLGPVAYSYDMGVHVPPNPQKNGLGYNPRPLIRDFNNSLLQESASWDVILDMLVNVTDIHEFHPKFFQGPHLAGHSFISGVDNDIFTSPGDPLFWFHHAQVDRIWTVWQGLDLRTREEALDGTLTLLDLPPSRNATLDDTMVFDFSPDITIGDAMSPTKNGYCYIYD</sequence>
<keyword evidence="1" id="KW-0479">Metal-binding</keyword>
<feature type="chain" id="PRO_5031074707" description="Tyrosinase copper-binding domain-containing protein" evidence="4">
    <location>
        <begin position="24"/>
        <end position="385"/>
    </location>
</feature>
<dbReference type="GO" id="GO:0046872">
    <property type="term" value="F:metal ion binding"/>
    <property type="evidence" value="ECO:0007669"/>
    <property type="project" value="UniProtKB-KW"/>
</dbReference>
<dbReference type="PRINTS" id="PR00092">
    <property type="entry name" value="TYROSINASE"/>
</dbReference>
<proteinExistence type="predicted"/>
<feature type="domain" description="Tyrosinase copper-binding" evidence="5">
    <location>
        <begin position="113"/>
        <end position="130"/>
    </location>
</feature>
<dbReference type="PANTHER" id="PTHR11474">
    <property type="entry name" value="TYROSINASE FAMILY MEMBER"/>
    <property type="match status" value="1"/>
</dbReference>
<dbReference type="SUPFAM" id="SSF48056">
    <property type="entry name" value="Di-copper centre-containing domain"/>
    <property type="match status" value="1"/>
</dbReference>
<organism evidence="7 8">
    <name type="scientific">Aspergillus puulaauensis</name>
    <dbReference type="NCBI Taxonomy" id="1220207"/>
    <lineage>
        <taxon>Eukaryota</taxon>
        <taxon>Fungi</taxon>
        <taxon>Dikarya</taxon>
        <taxon>Ascomycota</taxon>
        <taxon>Pezizomycotina</taxon>
        <taxon>Eurotiomycetes</taxon>
        <taxon>Eurotiomycetidae</taxon>
        <taxon>Eurotiales</taxon>
        <taxon>Aspergillaceae</taxon>
        <taxon>Aspergillus</taxon>
    </lineage>
</organism>
<keyword evidence="2" id="KW-0560">Oxidoreductase</keyword>
<keyword evidence="4" id="KW-0732">Signal</keyword>
<gene>
    <name evidence="7" type="ORF">APUU_10637S</name>
</gene>
<feature type="signal peptide" evidence="4">
    <location>
        <begin position="1"/>
        <end position="23"/>
    </location>
</feature>
<evidence type="ECO:0000313" key="8">
    <source>
        <dbReference type="Proteomes" id="UP000654913"/>
    </source>
</evidence>
<dbReference type="InterPro" id="IPR008922">
    <property type="entry name" value="Di-copper_centre_dom_sf"/>
</dbReference>
<dbReference type="Proteomes" id="UP000654913">
    <property type="component" value="Chromosome 1"/>
</dbReference>
<reference evidence="7" key="1">
    <citation type="submission" date="2021-01" db="EMBL/GenBank/DDBJ databases">
        <authorList>
            <consortium name="Aspergillus puulaauensis MK2 genome sequencing consortium"/>
            <person name="Kazuki M."/>
            <person name="Futagami T."/>
        </authorList>
    </citation>
    <scope>NUCLEOTIDE SEQUENCE</scope>
    <source>
        <strain evidence="7">MK2</strain>
    </source>
</reference>
<feature type="domain" description="Tyrosinase copper-binding" evidence="6">
    <location>
        <begin position="309"/>
        <end position="320"/>
    </location>
</feature>
<evidence type="ECO:0000256" key="4">
    <source>
        <dbReference type="SAM" id="SignalP"/>
    </source>
</evidence>
<dbReference type="InterPro" id="IPR002227">
    <property type="entry name" value="Tyrosinase_Cu-bd"/>
</dbReference>
<dbReference type="KEGG" id="apuu:APUU_10637S"/>